<feature type="region of interest" description="Disordered" evidence="1">
    <location>
        <begin position="112"/>
        <end position="166"/>
    </location>
</feature>
<name>A0A4Q7JDB5_9PSEU</name>
<sequence length="278" mass="27001">MGLPRKVTATAAAALVLAGSAALAAPAAHAADTHYAKCGGSVTAKPGDKVVAQTLLGPLDLGIVNAATTLLSGVLGTLCKVTVTVVDTVVAPIPVVGGPAADAVNGTVSGLTGAAGQALNPGQQQPAPGTKPPAQNPGQQPGNPGTQPQQPLIPGPNSPVLGGSAPTFAGLPTNFSTGFSPMRDYSNIPMATAGLFSPSPGVRYGGQVPGYAPEFGILGQDQPKPDDGVRNAGSAEAVAAPAGSGGGVGLPTLIAVLALSGVTAGLVRTWVLRRVPTA</sequence>
<evidence type="ECO:0000256" key="1">
    <source>
        <dbReference type="SAM" id="MobiDB-lite"/>
    </source>
</evidence>
<proteinExistence type="predicted"/>
<feature type="chain" id="PRO_5020311186" description="DUF320 domain-containing protein" evidence="2">
    <location>
        <begin position="31"/>
        <end position="278"/>
    </location>
</feature>
<gene>
    <name evidence="3" type="ORF">EWH70_03940</name>
</gene>
<dbReference type="Proteomes" id="UP000292003">
    <property type="component" value="Unassembled WGS sequence"/>
</dbReference>
<evidence type="ECO:0000313" key="3">
    <source>
        <dbReference type="EMBL" id="RZQ65062.1"/>
    </source>
</evidence>
<evidence type="ECO:0008006" key="5">
    <source>
        <dbReference type="Google" id="ProtNLM"/>
    </source>
</evidence>
<feature type="signal peptide" evidence="2">
    <location>
        <begin position="1"/>
        <end position="30"/>
    </location>
</feature>
<dbReference type="EMBL" id="SFCC01000002">
    <property type="protein sequence ID" value="RZQ65062.1"/>
    <property type="molecule type" value="Genomic_DNA"/>
</dbReference>
<keyword evidence="2" id="KW-0732">Signal</keyword>
<dbReference type="RefSeq" id="WP_130473849.1">
    <property type="nucleotide sequence ID" value="NZ_SFCC01000002.1"/>
</dbReference>
<evidence type="ECO:0000256" key="2">
    <source>
        <dbReference type="SAM" id="SignalP"/>
    </source>
</evidence>
<reference evidence="3 4" key="1">
    <citation type="submission" date="2019-02" db="EMBL/GenBank/DDBJ databases">
        <title>Draft genome sequence of Amycolatopsis sp. 8-3EHSu isolated from roots of Suaeda maritima.</title>
        <authorList>
            <person name="Duangmal K."/>
            <person name="Chantavorakit T."/>
        </authorList>
    </citation>
    <scope>NUCLEOTIDE SEQUENCE [LARGE SCALE GENOMIC DNA]</scope>
    <source>
        <strain evidence="3 4">8-3EHSu</strain>
    </source>
</reference>
<organism evidence="3 4">
    <name type="scientific">Amycolatopsis suaedae</name>
    <dbReference type="NCBI Taxonomy" id="2510978"/>
    <lineage>
        <taxon>Bacteria</taxon>
        <taxon>Bacillati</taxon>
        <taxon>Actinomycetota</taxon>
        <taxon>Actinomycetes</taxon>
        <taxon>Pseudonocardiales</taxon>
        <taxon>Pseudonocardiaceae</taxon>
        <taxon>Amycolatopsis</taxon>
    </lineage>
</organism>
<dbReference type="AlphaFoldDB" id="A0A4Q7JDB5"/>
<dbReference type="OrthoDB" id="3691936at2"/>
<accession>A0A4Q7JDB5</accession>
<comment type="caution">
    <text evidence="3">The sequence shown here is derived from an EMBL/GenBank/DDBJ whole genome shotgun (WGS) entry which is preliminary data.</text>
</comment>
<keyword evidence="4" id="KW-1185">Reference proteome</keyword>
<evidence type="ECO:0000313" key="4">
    <source>
        <dbReference type="Proteomes" id="UP000292003"/>
    </source>
</evidence>
<feature type="compositionally biased region" description="Low complexity" evidence="1">
    <location>
        <begin position="136"/>
        <end position="150"/>
    </location>
</feature>
<protein>
    <recommendedName>
        <fullName evidence="5">DUF320 domain-containing protein</fullName>
    </recommendedName>
</protein>